<dbReference type="SUPFAM" id="SSF101898">
    <property type="entry name" value="NHL repeat"/>
    <property type="match status" value="1"/>
</dbReference>
<keyword evidence="3" id="KW-1185">Reference proteome</keyword>
<proteinExistence type="predicted"/>
<protein>
    <recommendedName>
        <fullName evidence="4">Phage tail protein</fullName>
    </recommendedName>
</protein>
<dbReference type="OrthoDB" id="9807502at2"/>
<sequence length="733" mass="79430">MPETKKQSYEFCTEAHWQAGVRRGLRVRGDRLVVPEQLGVRRLPDTGSPDGRLLPAFDAHRRLLWLQPDTGTVTRWLPSESSAIGLGALHGARTARRLVAGRGVLWTVAEEGLLRHDAVTLQRLSPPRPVAGWRLSDAAGDDRDGLWVAESDDDGNWRLRHVDCWGRTCHEPVSLEAVTAERLVVDASDDGRQVLALDPEASGELMVVDVGTGTPLRRVVLDGVHQRGTTLLAVGPADRVHLVTVPDGFGRDARTILLQEVDRLSGLVDNHQIIDVPERLGRPTALVGCPDGLVLACAHGVADLTADADAEGTHWATFITPALVSPRRPRSGWDRAEIEAELPPGTTMSVTWFAADMERPGEPIARVLNLPGTLRSAEALDDVLPWHSPATMFRGSDGSARRHAVLLNTVGDTTLWLRIDLRTAAGGAPPALTGLRIRYPNSSYLDHLPAIYQENPRGVEALRQVLAPYEVLLDGIDETLDALPDRISPDTASDEWTDYLLGWLGFPPLGELTPRVRRELLAQAPRILDARGTRAGLEKVLGIVAEGEVTVTDSSDDPAGWFLGVGNPASTGAGPSRLGIDTVLLGRLPLPTRTGSMVLGESRLGPACSDYQVMLARRARTVTITFHNGVDDPVPQAALDRLLDTFVPAHCRVRIRWSGEGSKSGHLLDEDFRLGPDGTPEGAEHMPADSRLGGPARVRLGTTTRLGRWPLPEENRLAVLDRGARPATGPRLL</sequence>
<evidence type="ECO:0008006" key="4">
    <source>
        <dbReference type="Google" id="ProtNLM"/>
    </source>
</evidence>
<reference evidence="2 3" key="1">
    <citation type="journal article" date="2003" name="Int. J. Syst. Evol. Microbiol.">
        <title>Kocuria polaris sp. nov., an orange-pigmented psychrophilic bacterium isolated from an Antarctic cyanobacterial mat sample.</title>
        <authorList>
            <person name="Reddy G.S."/>
            <person name="Prakash J.S."/>
            <person name="Prabahar V."/>
            <person name="Matsumoto G.I."/>
            <person name="Stackebrandt E."/>
            <person name="Shivaji S."/>
        </authorList>
    </citation>
    <scope>NUCLEOTIDE SEQUENCE [LARGE SCALE GENOMIC DNA]</scope>
    <source>
        <strain evidence="2 3">CMS 76or</strain>
    </source>
</reference>
<dbReference type="AlphaFoldDB" id="A0A0A6YB88"/>
<dbReference type="EMBL" id="JSUH01000014">
    <property type="protein sequence ID" value="KHD96662.1"/>
    <property type="molecule type" value="Genomic_DNA"/>
</dbReference>
<dbReference type="InterPro" id="IPR011748">
    <property type="entry name" value="Unchr_phage_tail-like"/>
</dbReference>
<dbReference type="Proteomes" id="UP000030466">
    <property type="component" value="Unassembled WGS sequence"/>
</dbReference>
<gene>
    <name evidence="2" type="ORF">GY22_14505</name>
</gene>
<dbReference type="RefSeq" id="WP_035929186.1">
    <property type="nucleotide sequence ID" value="NZ_JSUH01000014.1"/>
</dbReference>
<accession>A0A0A6YB88</accession>
<evidence type="ECO:0000256" key="1">
    <source>
        <dbReference type="SAM" id="MobiDB-lite"/>
    </source>
</evidence>
<dbReference type="NCBIfam" id="TIGR02242">
    <property type="entry name" value="tail_TIGR02242"/>
    <property type="match status" value="1"/>
</dbReference>
<evidence type="ECO:0000313" key="3">
    <source>
        <dbReference type="Proteomes" id="UP000030466"/>
    </source>
</evidence>
<name>A0A0A6YB88_KOCRO</name>
<evidence type="ECO:0000313" key="2">
    <source>
        <dbReference type="EMBL" id="KHD96662.1"/>
    </source>
</evidence>
<comment type="caution">
    <text evidence="2">The sequence shown here is derived from an EMBL/GenBank/DDBJ whole genome shotgun (WGS) entry which is preliminary data.</text>
</comment>
<feature type="region of interest" description="Disordered" evidence="1">
    <location>
        <begin position="674"/>
        <end position="695"/>
    </location>
</feature>
<organism evidence="2 3">
    <name type="scientific">Kocuria rosea subsp. polaris</name>
    <dbReference type="NCBI Taxonomy" id="136273"/>
    <lineage>
        <taxon>Bacteria</taxon>
        <taxon>Bacillati</taxon>
        <taxon>Actinomycetota</taxon>
        <taxon>Actinomycetes</taxon>
        <taxon>Micrococcales</taxon>
        <taxon>Micrococcaceae</taxon>
        <taxon>Kocuria</taxon>
    </lineage>
</organism>